<dbReference type="InterPro" id="IPR058757">
    <property type="entry name" value="UFSP2_MPN_N"/>
</dbReference>
<evidence type="ECO:0000259" key="10">
    <source>
        <dbReference type="Pfam" id="PF26560"/>
    </source>
</evidence>
<comment type="caution">
    <text evidence="11">The sequence shown here is derived from an EMBL/GenBank/DDBJ whole genome shotgun (WGS) entry which is preliminary data.</text>
</comment>
<dbReference type="Pfam" id="PF26560">
    <property type="entry name" value="UFSP2_MPN_insect"/>
    <property type="match status" value="1"/>
</dbReference>
<evidence type="ECO:0000259" key="8">
    <source>
        <dbReference type="Pfam" id="PF07910"/>
    </source>
</evidence>
<feature type="domain" description="UFSP1/2/DUB catalytic" evidence="8">
    <location>
        <begin position="386"/>
        <end position="570"/>
    </location>
</feature>
<dbReference type="GO" id="GO:0071567">
    <property type="term" value="F:deUFMylase activity"/>
    <property type="evidence" value="ECO:0007669"/>
    <property type="project" value="UniProtKB-ARBA"/>
</dbReference>
<keyword evidence="4" id="KW-0378">Hydrolase</keyword>
<evidence type="ECO:0000259" key="9">
    <source>
        <dbReference type="Pfam" id="PF20908"/>
    </source>
</evidence>
<dbReference type="AlphaFoldDB" id="A0ABD2XKH7"/>
<dbReference type="Pfam" id="PF07910">
    <property type="entry name" value="Peptidase_C78"/>
    <property type="match status" value="1"/>
</dbReference>
<dbReference type="InterPro" id="IPR049387">
    <property type="entry name" value="UFSP2-like_2nd"/>
</dbReference>
<keyword evidence="12" id="KW-1185">Reference proteome</keyword>
<dbReference type="EMBL" id="JBJJXI010000019">
    <property type="protein sequence ID" value="KAL3405923.1"/>
    <property type="molecule type" value="Genomic_DNA"/>
</dbReference>
<dbReference type="InterPro" id="IPR038765">
    <property type="entry name" value="Papain-like_cys_pep_sf"/>
</dbReference>
<dbReference type="Gene3D" id="3.90.70.130">
    <property type="match status" value="1"/>
</dbReference>
<reference evidence="11 12" key="1">
    <citation type="journal article" date="2024" name="bioRxiv">
        <title>A reference genome for Trichogramma kaykai: A tiny desert-dwelling parasitoid wasp with competing sex-ratio distorters.</title>
        <authorList>
            <person name="Culotta J."/>
            <person name="Lindsey A.R."/>
        </authorList>
    </citation>
    <scope>NUCLEOTIDE SEQUENCE [LARGE SCALE GENOMIC DNA]</scope>
    <source>
        <strain evidence="11 12">KSX58</strain>
    </source>
</reference>
<dbReference type="GO" id="GO:0006508">
    <property type="term" value="P:proteolysis"/>
    <property type="evidence" value="ECO:0007669"/>
    <property type="project" value="UniProtKB-KW"/>
</dbReference>
<evidence type="ECO:0000313" key="12">
    <source>
        <dbReference type="Proteomes" id="UP001627154"/>
    </source>
</evidence>
<evidence type="ECO:0000256" key="4">
    <source>
        <dbReference type="ARBA" id="ARBA00022801"/>
    </source>
</evidence>
<evidence type="ECO:0000256" key="1">
    <source>
        <dbReference type="ARBA" id="ARBA00008552"/>
    </source>
</evidence>
<dbReference type="FunFam" id="3.90.70.130:FF:000001">
    <property type="entry name" value="Probable Ufm1-specific protease 2"/>
    <property type="match status" value="1"/>
</dbReference>
<comment type="similarity">
    <text evidence="1">Belongs to the peptidase C78 family.</text>
</comment>
<accession>A0ABD2XKH7</accession>
<dbReference type="Pfam" id="PF20908">
    <property type="entry name" value="UfSP2_N"/>
    <property type="match status" value="1"/>
</dbReference>
<dbReference type="InterPro" id="IPR012462">
    <property type="entry name" value="UFSP1/2_DUB_cat"/>
</dbReference>
<gene>
    <name evidence="11" type="ORF">TKK_001341</name>
</gene>
<feature type="domain" description="UFSP2 second" evidence="9">
    <location>
        <begin position="188"/>
        <end position="367"/>
    </location>
</feature>
<dbReference type="PANTHER" id="PTHR48153">
    <property type="entry name" value="UFM1-SPECIFIC PROTEASE 2"/>
    <property type="match status" value="1"/>
</dbReference>
<evidence type="ECO:0000256" key="7">
    <source>
        <dbReference type="ARBA" id="ARBA00073264"/>
    </source>
</evidence>
<dbReference type="SUPFAM" id="SSF54001">
    <property type="entry name" value="Cysteine proteinases"/>
    <property type="match status" value="1"/>
</dbReference>
<keyword evidence="2" id="KW-0645">Protease</keyword>
<evidence type="ECO:0000256" key="2">
    <source>
        <dbReference type="ARBA" id="ARBA00022670"/>
    </source>
</evidence>
<dbReference type="Proteomes" id="UP001627154">
    <property type="component" value="Unassembled WGS sequence"/>
</dbReference>
<keyword evidence="5" id="KW-0788">Thiol protease</keyword>
<evidence type="ECO:0000256" key="5">
    <source>
        <dbReference type="ARBA" id="ARBA00022807"/>
    </source>
</evidence>
<keyword evidence="3" id="KW-0833">Ubl conjugation pathway</keyword>
<organism evidence="11 12">
    <name type="scientific">Trichogramma kaykai</name>
    <dbReference type="NCBI Taxonomy" id="54128"/>
    <lineage>
        <taxon>Eukaryota</taxon>
        <taxon>Metazoa</taxon>
        <taxon>Ecdysozoa</taxon>
        <taxon>Arthropoda</taxon>
        <taxon>Hexapoda</taxon>
        <taxon>Insecta</taxon>
        <taxon>Pterygota</taxon>
        <taxon>Neoptera</taxon>
        <taxon>Endopterygota</taxon>
        <taxon>Hymenoptera</taxon>
        <taxon>Apocrita</taxon>
        <taxon>Proctotrupomorpha</taxon>
        <taxon>Chalcidoidea</taxon>
        <taxon>Trichogrammatidae</taxon>
        <taxon>Trichogramma</taxon>
    </lineage>
</organism>
<comment type="function">
    <text evidence="6">Thiol protease which recognizes and hydrolyzes the peptide bond at the C-terminal Gly of UFM1, a ubiquitin-like modifier protein bound to a number of target proteins. Does not hydrolyze SUMO1 or ISG15 ubiquitin-like proteins.</text>
</comment>
<dbReference type="PANTHER" id="PTHR48153:SF2">
    <property type="entry name" value="UFM1-SPECIFIC PROTEASE 2"/>
    <property type="match status" value="1"/>
</dbReference>
<evidence type="ECO:0000256" key="6">
    <source>
        <dbReference type="ARBA" id="ARBA00057559"/>
    </source>
</evidence>
<proteinExistence type="inferred from homology"/>
<feature type="domain" description="UFSP2 N-terminal MPN-like" evidence="10">
    <location>
        <begin position="1"/>
        <end position="127"/>
    </location>
</feature>
<protein>
    <recommendedName>
        <fullName evidence="7">Probable Ufm1-specific protease 2</fullName>
    </recommendedName>
</protein>
<evidence type="ECO:0000256" key="3">
    <source>
        <dbReference type="ARBA" id="ARBA00022786"/>
    </source>
</evidence>
<evidence type="ECO:0000313" key="11">
    <source>
        <dbReference type="EMBL" id="KAL3405923.1"/>
    </source>
</evidence>
<name>A0ABD2XKH7_9HYME</name>
<sequence length="578" mass="66357">MAPRLKVLSNVIDRFAKLNAAVTGYLYGIVYEETLTVLTFSINPVDDSDDPILPIDLQLSLPAEVDLLGILYVDQYRQDIPDAFKEIDVTDNPLLIKYSLDATEVNAFYYIHQKLEPINYEVIDESSLLQNFCYIRLQANIPFLSEEMNIMDSLQDTRKYLAAGKVGFYFNESETYLLGNDIKKDTRNMTTKELVNASKNQNNSKNSKYIPLCFVDTIDAKMFLKMSSENNLDDEPVHLFAPVVQHIKKSIKYCEMSLKIDTLALVGYNINMAQLYEILVESLCRNLRLISFSFENQLKTENMQLQLPEPIHVKPLDFGHLLTAVYPVGLTEAENQIYRRNLHRRFALDLKKPYFKKENALRFKNDKEKMVQLINPHEIITHPNQNISIVQGQYAYHHYMQDGIDDSGWGCAYRSLQTIVSWYRLQGYTNKPIPTHREIQKCLVDIGDKPSSFIGSKQWIGSTEVGYVLETLEDIPIRVLSASSGEEMATLAPDLDRHFRTQGTPVMIGGGVLAHTILGVSYDESFKNVQFLILDPHYTGPEQVNTIVNKGWCGWKKSDFWKKDAFYNMCLPQRPNKF</sequence>